<name>A0AAN8X195_HALRR</name>
<evidence type="ECO:0000313" key="13">
    <source>
        <dbReference type="Proteomes" id="UP001381693"/>
    </source>
</evidence>
<dbReference type="PRINTS" id="PR00722">
    <property type="entry name" value="CHYMOTRYPSIN"/>
</dbReference>
<dbReference type="PANTHER" id="PTHR24253:SF153">
    <property type="entry name" value="SERINE PROTEASE HEPSIN"/>
    <property type="match status" value="1"/>
</dbReference>
<dbReference type="Gene3D" id="2.40.10.10">
    <property type="entry name" value="Trypsin-like serine proteases"/>
    <property type="match status" value="1"/>
</dbReference>
<reference evidence="12 13" key="1">
    <citation type="submission" date="2023-11" db="EMBL/GenBank/DDBJ databases">
        <title>Halocaridina rubra genome assembly.</title>
        <authorList>
            <person name="Smith C."/>
        </authorList>
    </citation>
    <scope>NUCLEOTIDE SEQUENCE [LARGE SCALE GENOMIC DNA]</scope>
    <source>
        <strain evidence="12">EP-1</strain>
        <tissue evidence="12">Whole</tissue>
    </source>
</reference>
<evidence type="ECO:0000256" key="10">
    <source>
        <dbReference type="RuleBase" id="RU363034"/>
    </source>
</evidence>
<evidence type="ECO:0000256" key="8">
    <source>
        <dbReference type="ARBA" id="ARBA00052079"/>
    </source>
</evidence>
<protein>
    <recommendedName>
        <fullName evidence="9">limulus clotting factor C</fullName>
        <ecNumber evidence="9">3.4.21.84</ecNumber>
    </recommendedName>
</protein>
<evidence type="ECO:0000256" key="2">
    <source>
        <dbReference type="ARBA" id="ARBA00022670"/>
    </source>
</evidence>
<dbReference type="PROSITE" id="PS00134">
    <property type="entry name" value="TRYPSIN_HIS"/>
    <property type="match status" value="1"/>
</dbReference>
<evidence type="ECO:0000256" key="7">
    <source>
        <dbReference type="ARBA" id="ARBA00023157"/>
    </source>
</evidence>
<keyword evidence="5" id="KW-0353">Hemolymph clotting</keyword>
<comment type="caution">
    <text evidence="12">The sequence shown here is derived from an EMBL/GenBank/DDBJ whole genome shotgun (WGS) entry which is preliminary data.</text>
</comment>
<dbReference type="EMBL" id="JAXCGZ010011489">
    <property type="protein sequence ID" value="KAK7074687.1"/>
    <property type="molecule type" value="Genomic_DNA"/>
</dbReference>
<evidence type="ECO:0000256" key="1">
    <source>
        <dbReference type="ARBA" id="ARBA00022659"/>
    </source>
</evidence>
<dbReference type="Proteomes" id="UP001381693">
    <property type="component" value="Unassembled WGS sequence"/>
</dbReference>
<dbReference type="GO" id="GO:0006508">
    <property type="term" value="P:proteolysis"/>
    <property type="evidence" value="ECO:0007669"/>
    <property type="project" value="UniProtKB-KW"/>
</dbReference>
<dbReference type="InterPro" id="IPR001254">
    <property type="entry name" value="Trypsin_dom"/>
</dbReference>
<dbReference type="SUPFAM" id="SSF50494">
    <property type="entry name" value="Trypsin-like serine proteases"/>
    <property type="match status" value="1"/>
</dbReference>
<dbReference type="GO" id="GO:0004252">
    <property type="term" value="F:serine-type endopeptidase activity"/>
    <property type="evidence" value="ECO:0007669"/>
    <property type="project" value="InterPro"/>
</dbReference>
<keyword evidence="4 10" id="KW-0378">Hydrolase</keyword>
<dbReference type="Pfam" id="PF00089">
    <property type="entry name" value="Trypsin"/>
    <property type="match status" value="1"/>
</dbReference>
<dbReference type="FunFam" id="2.40.10.10:FF:000120">
    <property type="entry name" value="Putative serine protease"/>
    <property type="match status" value="1"/>
</dbReference>
<dbReference type="InterPro" id="IPR043504">
    <property type="entry name" value="Peptidase_S1_PA_chymotrypsin"/>
</dbReference>
<dbReference type="GO" id="GO:0042381">
    <property type="term" value="P:hemolymph coagulation"/>
    <property type="evidence" value="ECO:0007669"/>
    <property type="project" value="UniProtKB-KW"/>
</dbReference>
<organism evidence="12 13">
    <name type="scientific">Halocaridina rubra</name>
    <name type="common">Hawaiian red shrimp</name>
    <dbReference type="NCBI Taxonomy" id="373956"/>
    <lineage>
        <taxon>Eukaryota</taxon>
        <taxon>Metazoa</taxon>
        <taxon>Ecdysozoa</taxon>
        <taxon>Arthropoda</taxon>
        <taxon>Crustacea</taxon>
        <taxon>Multicrustacea</taxon>
        <taxon>Malacostraca</taxon>
        <taxon>Eumalacostraca</taxon>
        <taxon>Eucarida</taxon>
        <taxon>Decapoda</taxon>
        <taxon>Pleocyemata</taxon>
        <taxon>Caridea</taxon>
        <taxon>Atyoidea</taxon>
        <taxon>Atyidae</taxon>
        <taxon>Halocaridina</taxon>
    </lineage>
</organism>
<comment type="catalytic activity">
    <reaction evidence="8">
        <text>Selective cleavage of 103-Arg-|-Ser-104 and 124-Ile-|-Ile-125 bonds in Limulus clotting factor B to form activated factor B. Cleavage of -Pro-Arg-|-Xaa- bonds in synthetic substrates.</text>
        <dbReference type="EC" id="3.4.21.84"/>
    </reaction>
</comment>
<evidence type="ECO:0000259" key="11">
    <source>
        <dbReference type="PROSITE" id="PS50240"/>
    </source>
</evidence>
<dbReference type="InterPro" id="IPR009003">
    <property type="entry name" value="Peptidase_S1_PA"/>
</dbReference>
<accession>A0AAN8X195</accession>
<dbReference type="CDD" id="cd00190">
    <property type="entry name" value="Tryp_SPc"/>
    <property type="match status" value="1"/>
</dbReference>
<feature type="domain" description="Peptidase S1" evidence="11">
    <location>
        <begin position="67"/>
        <end position="303"/>
    </location>
</feature>
<keyword evidence="7" id="KW-1015">Disulfide bond</keyword>
<keyword evidence="1" id="KW-0768">Sushi</keyword>
<dbReference type="InterPro" id="IPR033116">
    <property type="entry name" value="TRYPSIN_SER"/>
</dbReference>
<evidence type="ECO:0000256" key="5">
    <source>
        <dbReference type="ARBA" id="ARBA00022820"/>
    </source>
</evidence>
<evidence type="ECO:0000256" key="9">
    <source>
        <dbReference type="ARBA" id="ARBA00066707"/>
    </source>
</evidence>
<keyword evidence="6 10" id="KW-0720">Serine protease</keyword>
<dbReference type="AlphaFoldDB" id="A0AAN8X195"/>
<keyword evidence="2 10" id="KW-0645">Protease</keyword>
<proteinExistence type="predicted"/>
<dbReference type="PROSITE" id="PS00135">
    <property type="entry name" value="TRYPSIN_SER"/>
    <property type="match status" value="1"/>
</dbReference>
<keyword evidence="3" id="KW-0732">Signal</keyword>
<dbReference type="SMART" id="SM00020">
    <property type="entry name" value="Tryp_SPc"/>
    <property type="match status" value="1"/>
</dbReference>
<dbReference type="EC" id="3.4.21.84" evidence="9"/>
<evidence type="ECO:0000256" key="3">
    <source>
        <dbReference type="ARBA" id="ARBA00022729"/>
    </source>
</evidence>
<dbReference type="PANTHER" id="PTHR24253">
    <property type="entry name" value="TRANSMEMBRANE PROTEASE SERINE"/>
    <property type="match status" value="1"/>
</dbReference>
<feature type="non-terminal residue" evidence="12">
    <location>
        <position position="1"/>
    </location>
</feature>
<dbReference type="InterPro" id="IPR001314">
    <property type="entry name" value="Peptidase_S1A"/>
</dbReference>
<gene>
    <name evidence="12" type="ORF">SK128_016293</name>
</gene>
<evidence type="ECO:0000313" key="12">
    <source>
        <dbReference type="EMBL" id="KAK7074687.1"/>
    </source>
</evidence>
<sequence length="308" mass="33645">QGTISTPPISTTNKTLVPPWTPQETVDITTELPTQANVTSLVTRCSISRAYYADCGIIDAGKVETKIVNGYVAEENEFPYHVAVMTVINNRVYRCGGSIIKSLWVLTAAHCFFDPIDRTPAAAEYVSVAYGSSDLYDTNMMSVAKYIIHENYSFSDHGNDIALVELMENFTYETDPTIQPVCIGVEGDIPYGGKAVATGWGALSYGGSNTNVLQRVTLDVIDTSQCASMYYLPEDESKVICTLTPSKDTCQGDSGGPLVVQVCPNQWVQIGVVSYGYKCAEPNKPGVYMKVSAFRTWIDINTESQINQ</sequence>
<keyword evidence="13" id="KW-1185">Reference proteome</keyword>
<evidence type="ECO:0000256" key="4">
    <source>
        <dbReference type="ARBA" id="ARBA00022801"/>
    </source>
</evidence>
<evidence type="ECO:0000256" key="6">
    <source>
        <dbReference type="ARBA" id="ARBA00022825"/>
    </source>
</evidence>
<dbReference type="PROSITE" id="PS50240">
    <property type="entry name" value="TRYPSIN_DOM"/>
    <property type="match status" value="1"/>
</dbReference>
<dbReference type="InterPro" id="IPR018114">
    <property type="entry name" value="TRYPSIN_HIS"/>
</dbReference>